<organism evidence="3 4">
    <name type="scientific">Rhizobium leucaenae</name>
    <dbReference type="NCBI Taxonomy" id="29450"/>
    <lineage>
        <taxon>Bacteria</taxon>
        <taxon>Pseudomonadati</taxon>
        <taxon>Pseudomonadota</taxon>
        <taxon>Alphaproteobacteria</taxon>
        <taxon>Hyphomicrobiales</taxon>
        <taxon>Rhizobiaceae</taxon>
        <taxon>Rhizobium/Agrobacterium group</taxon>
        <taxon>Rhizobium</taxon>
    </lineage>
</organism>
<keyword evidence="2" id="KW-0812">Transmembrane</keyword>
<feature type="compositionally biased region" description="Polar residues" evidence="1">
    <location>
        <begin position="95"/>
        <end position="107"/>
    </location>
</feature>
<protein>
    <submittedName>
        <fullName evidence="3">Negative regulator of sigma E activity</fullName>
    </submittedName>
</protein>
<accession>A0A7W6ZV49</accession>
<feature type="region of interest" description="Disordered" evidence="1">
    <location>
        <begin position="48"/>
        <end position="113"/>
    </location>
</feature>
<evidence type="ECO:0000313" key="3">
    <source>
        <dbReference type="EMBL" id="MBB4568765.1"/>
    </source>
</evidence>
<dbReference type="Proteomes" id="UP000543836">
    <property type="component" value="Unassembled WGS sequence"/>
</dbReference>
<evidence type="ECO:0000313" key="4">
    <source>
        <dbReference type="Proteomes" id="UP000543836"/>
    </source>
</evidence>
<name>A0A7W6ZV49_9HYPH</name>
<keyword evidence="2" id="KW-1133">Transmembrane helix</keyword>
<feature type="region of interest" description="Disordered" evidence="1">
    <location>
        <begin position="1"/>
        <end position="22"/>
    </location>
</feature>
<keyword evidence="4" id="KW-1185">Reference proteome</keyword>
<evidence type="ECO:0000256" key="1">
    <source>
        <dbReference type="SAM" id="MobiDB-lite"/>
    </source>
</evidence>
<reference evidence="3 4" key="1">
    <citation type="submission" date="2020-08" db="EMBL/GenBank/DDBJ databases">
        <title>Genomic Encyclopedia of Type Strains, Phase IV (KMG-V): Genome sequencing to study the core and pangenomes of soil and plant-associated prokaryotes.</title>
        <authorList>
            <person name="Whitman W."/>
        </authorList>
    </citation>
    <scope>NUCLEOTIDE SEQUENCE [LARGE SCALE GENOMIC DNA]</scope>
    <source>
        <strain evidence="3 4">SEMIA 492</strain>
    </source>
</reference>
<dbReference type="RefSeq" id="WP_028752033.1">
    <property type="nucleotide sequence ID" value="NZ_JACIIG010000006.1"/>
</dbReference>
<feature type="transmembrane region" description="Helical" evidence="2">
    <location>
        <begin position="28"/>
        <end position="48"/>
    </location>
</feature>
<feature type="compositionally biased region" description="Polar residues" evidence="1">
    <location>
        <begin position="75"/>
        <end position="84"/>
    </location>
</feature>
<evidence type="ECO:0000256" key="2">
    <source>
        <dbReference type="SAM" id="Phobius"/>
    </source>
</evidence>
<dbReference type="GeneID" id="32528541"/>
<dbReference type="AlphaFoldDB" id="A0A7W6ZV49"/>
<feature type="compositionally biased region" description="Low complexity" evidence="1">
    <location>
        <begin position="54"/>
        <end position="67"/>
    </location>
</feature>
<gene>
    <name evidence="3" type="ORF">GGE60_002884</name>
</gene>
<proteinExistence type="predicted"/>
<sequence>MSDFDHQPTPTGPQPETPPNWRSRMTGLAIVAAIVILVVIAAVSSSYWRGNPATTDPQTTSSTTLPGSGPGAGTVNNTQPNEQMQPAPADRSENNQRGITSTPSQPSRDGVQR</sequence>
<comment type="caution">
    <text evidence="3">The sequence shown here is derived from an EMBL/GenBank/DDBJ whole genome shotgun (WGS) entry which is preliminary data.</text>
</comment>
<keyword evidence="2" id="KW-0472">Membrane</keyword>
<dbReference type="EMBL" id="JACIIG010000006">
    <property type="protein sequence ID" value="MBB4568765.1"/>
    <property type="molecule type" value="Genomic_DNA"/>
</dbReference>